<dbReference type="RefSeq" id="WP_141353206.1">
    <property type="nucleotide sequence ID" value="NZ_BJNV01000050.1"/>
</dbReference>
<comment type="caution">
    <text evidence="2">The sequence shown here is derived from an EMBL/GenBank/DDBJ whole genome shotgun (WGS) entry which is preliminary data.</text>
</comment>
<dbReference type="Proteomes" id="UP000318422">
    <property type="component" value="Unassembled WGS sequence"/>
</dbReference>
<proteinExistence type="predicted"/>
<evidence type="ECO:0008006" key="4">
    <source>
        <dbReference type="Google" id="ProtNLM"/>
    </source>
</evidence>
<accession>A0A4Y4CY80</accession>
<feature type="transmembrane region" description="Helical" evidence="1">
    <location>
        <begin position="451"/>
        <end position="472"/>
    </location>
</feature>
<dbReference type="InterPro" id="IPR005625">
    <property type="entry name" value="PepSY-ass_TM"/>
</dbReference>
<dbReference type="EMBL" id="BJNV01000050">
    <property type="protein sequence ID" value="GEC96669.1"/>
    <property type="molecule type" value="Genomic_DNA"/>
</dbReference>
<dbReference type="OrthoDB" id="9760788at2"/>
<protein>
    <recommendedName>
        <fullName evidence="4">PepSY domain-containing protein</fullName>
    </recommendedName>
</protein>
<keyword evidence="1" id="KW-1133">Transmembrane helix</keyword>
<dbReference type="PANTHER" id="PTHR34219:SF6">
    <property type="entry name" value="BLR3280 PROTEIN"/>
    <property type="match status" value="1"/>
</dbReference>
<name>A0A4Y4CY80_ZOORA</name>
<keyword evidence="3" id="KW-1185">Reference proteome</keyword>
<organism evidence="2 3">
    <name type="scientific">Zoogloea ramigera</name>
    <dbReference type="NCBI Taxonomy" id="350"/>
    <lineage>
        <taxon>Bacteria</taxon>
        <taxon>Pseudomonadati</taxon>
        <taxon>Pseudomonadota</taxon>
        <taxon>Betaproteobacteria</taxon>
        <taxon>Rhodocyclales</taxon>
        <taxon>Zoogloeaceae</taxon>
        <taxon>Zoogloea</taxon>
    </lineage>
</organism>
<keyword evidence="1" id="KW-0472">Membrane</keyword>
<gene>
    <name evidence="2" type="ORF">ZRA01_27420</name>
</gene>
<reference evidence="2 3" key="1">
    <citation type="submission" date="2019-06" db="EMBL/GenBank/DDBJ databases">
        <title>Whole genome shotgun sequence of Zoogloea ramigera NBRC 15342.</title>
        <authorList>
            <person name="Hosoyama A."/>
            <person name="Uohara A."/>
            <person name="Ohji S."/>
            <person name="Ichikawa N."/>
        </authorList>
    </citation>
    <scope>NUCLEOTIDE SEQUENCE [LARGE SCALE GENOMIC DNA]</scope>
    <source>
        <strain evidence="2 3">NBRC 15342</strain>
    </source>
</reference>
<feature type="transmembrane region" description="Helical" evidence="1">
    <location>
        <begin position="21"/>
        <end position="39"/>
    </location>
</feature>
<feature type="transmembrane region" description="Helical" evidence="1">
    <location>
        <begin position="252"/>
        <end position="273"/>
    </location>
</feature>
<dbReference type="AlphaFoldDB" id="A0A4Y4CY80"/>
<dbReference type="PANTHER" id="PTHR34219">
    <property type="entry name" value="IRON-REGULATED INNER MEMBRANE PROTEIN-RELATED"/>
    <property type="match status" value="1"/>
</dbReference>
<keyword evidence="1" id="KW-0812">Transmembrane</keyword>
<evidence type="ECO:0000256" key="1">
    <source>
        <dbReference type="SAM" id="Phobius"/>
    </source>
</evidence>
<evidence type="ECO:0000313" key="3">
    <source>
        <dbReference type="Proteomes" id="UP000318422"/>
    </source>
</evidence>
<evidence type="ECO:0000313" key="2">
    <source>
        <dbReference type="EMBL" id="GEC96669.1"/>
    </source>
</evidence>
<sequence length="490" mass="53963">MNARLLRVLHLTHRWLGTASGVLILAWFVSGLVMLYVPFPKLDTDERVSRQAALQPDALAVSPAQAAAACPGKLRGARLAMAAGRPVYHFSGADAACSAWADTGEAVIVTPELALASAQAFMPGAKLGTIEPTLRDQWTIYSTYRPHRPLLRIPVDDAAGSVVYVSSRSGEVVARTTRFERGWSWLGTVPHWLYFTPLRGDDTTLWRQLVLWLPPLALLTVGAGLALGLQRLRLRHRYPRGQITPYRGWKRWHHLLGLGVGSLTFTWLLSGWLSNHPFGLLEFSGLPKGAAQRLAGIAFSPPENLTLLKRQLAAAPGGREAEWYRFGGRHYLEVRSPDGSQRLDDQARLAPPIPPETLASMIAAIEGQPVAQAELIHEADLYHYGRRNPVVLPAVRIRLADPEETTWYLDPASGRVLGRVDAANRLHRWVFNGLHRLDFPPLGALPALREGLITVLCLLGAALATSGCVMGVRRLRRRRPSQGNARPDQV</sequence>
<feature type="transmembrane region" description="Helical" evidence="1">
    <location>
        <begin position="209"/>
        <end position="232"/>
    </location>
</feature>